<protein>
    <submittedName>
        <fullName evidence="2">Uncharacterized protein</fullName>
    </submittedName>
</protein>
<dbReference type="Proteomes" id="UP000030706">
    <property type="component" value="Unassembled WGS sequence"/>
</dbReference>
<sequence>MHLARLVLQRARFSKSSEPNVHSLQTVHVVVWAVREQRTAAVRMRKITGRVLLTTALLLLVTLGFVYPSRQLHFLALSRLQEVCVSNDDTA</sequence>
<organism evidence="2 3">
    <name type="scientific">Aureobasidium pullulans EXF-150</name>
    <dbReference type="NCBI Taxonomy" id="1043002"/>
    <lineage>
        <taxon>Eukaryota</taxon>
        <taxon>Fungi</taxon>
        <taxon>Dikarya</taxon>
        <taxon>Ascomycota</taxon>
        <taxon>Pezizomycotina</taxon>
        <taxon>Dothideomycetes</taxon>
        <taxon>Dothideomycetidae</taxon>
        <taxon>Dothideales</taxon>
        <taxon>Saccotheciaceae</taxon>
        <taxon>Aureobasidium</taxon>
    </lineage>
</organism>
<keyword evidence="1" id="KW-0812">Transmembrane</keyword>
<dbReference type="GeneID" id="40741582"/>
<name>A0A074XNN0_AURPU</name>
<keyword evidence="3" id="KW-1185">Reference proteome</keyword>
<evidence type="ECO:0000313" key="2">
    <source>
        <dbReference type="EMBL" id="KEQ85299.1"/>
    </source>
</evidence>
<evidence type="ECO:0000313" key="3">
    <source>
        <dbReference type="Proteomes" id="UP000030706"/>
    </source>
</evidence>
<feature type="transmembrane region" description="Helical" evidence="1">
    <location>
        <begin position="47"/>
        <end position="67"/>
    </location>
</feature>
<accession>A0A074XNN0</accession>
<dbReference type="EMBL" id="KL584980">
    <property type="protein sequence ID" value="KEQ85299.1"/>
    <property type="molecule type" value="Genomic_DNA"/>
</dbReference>
<dbReference type="HOGENOM" id="CLU_2426659_0_0_1"/>
<dbReference type="AlphaFoldDB" id="A0A074XNN0"/>
<reference evidence="2 3" key="1">
    <citation type="journal article" date="2014" name="BMC Genomics">
        <title>Genome sequencing of four Aureobasidium pullulans varieties: biotechnological potential, stress tolerance, and description of new species.</title>
        <authorList>
            <person name="Gostin Ar C."/>
            <person name="Ohm R.A."/>
            <person name="Kogej T."/>
            <person name="Sonjak S."/>
            <person name="Turk M."/>
            <person name="Zajc J."/>
            <person name="Zalar P."/>
            <person name="Grube M."/>
            <person name="Sun H."/>
            <person name="Han J."/>
            <person name="Sharma A."/>
            <person name="Chiniquy J."/>
            <person name="Ngan C.Y."/>
            <person name="Lipzen A."/>
            <person name="Barry K."/>
            <person name="Grigoriev I.V."/>
            <person name="Gunde-Cimerman N."/>
        </authorList>
    </citation>
    <scope>NUCLEOTIDE SEQUENCE [LARGE SCALE GENOMIC DNA]</scope>
    <source>
        <strain evidence="2 3">EXF-150</strain>
    </source>
</reference>
<proteinExistence type="predicted"/>
<evidence type="ECO:0000256" key="1">
    <source>
        <dbReference type="SAM" id="Phobius"/>
    </source>
</evidence>
<dbReference type="RefSeq" id="XP_029761486.1">
    <property type="nucleotide sequence ID" value="XM_029899276.1"/>
</dbReference>
<keyword evidence="1" id="KW-0472">Membrane</keyword>
<keyword evidence="1" id="KW-1133">Transmembrane helix</keyword>
<gene>
    <name evidence="2" type="ORF">M438DRAFT_193271</name>
</gene>